<gene>
    <name evidence="5" type="ORF">QQS21_002557</name>
</gene>
<dbReference type="SMART" id="SM00906">
    <property type="entry name" value="Fungal_trans"/>
    <property type="match status" value="1"/>
</dbReference>
<name>A0AAJ0CXE2_9HYPO</name>
<feature type="region of interest" description="Disordered" evidence="3">
    <location>
        <begin position="1"/>
        <end position="65"/>
    </location>
</feature>
<dbReference type="GO" id="GO:0006351">
    <property type="term" value="P:DNA-templated transcription"/>
    <property type="evidence" value="ECO:0007669"/>
    <property type="project" value="InterPro"/>
</dbReference>
<evidence type="ECO:0000256" key="1">
    <source>
        <dbReference type="ARBA" id="ARBA00004123"/>
    </source>
</evidence>
<proteinExistence type="predicted"/>
<evidence type="ECO:0000313" key="6">
    <source>
        <dbReference type="Proteomes" id="UP001251528"/>
    </source>
</evidence>
<sequence>MGHLGRRAATADLSHSGQCHYPDLTTLSASSKDLEQRLPPSSDPATDPVQSPRPGPTASNRQLGYRGYTSHNSIFEETESHLELLVGSAPPEANQLDHGVRQDVRRVSFRDLPVPLRETCLLVLRCLPGQSNEQIWFRDRQQEPKGWADVAVDRIMYSLQSTYGHLLKRGDAGLEAMAEILCINTTRAVRDDFPNSQQWLEQFYGKNLRWESLGLCWAHLVRVSDVLDALRPRDIEWIEGKESLETARTCLEYCITMARHFTNGNVLLLDLSRRLSTLSSIIDGDESFSSHASHGVTIAMMAYLGLHALEDKKPYKPTFSSEYKRRLATQIFVSDKLGIAFTGRPPFITGRYCSIPLPLDICDEDLASEEAAFERACSFVDEAGWNTRGGLYPATVTRARAMTSFVRDELLEIALGKGVFATTDQLLNIKTRQQAIVSGFPESLKYRPEHLNDSSIDNGKLYIAIIIQLDHLQNIFFAERLLLQHGNADTGDLLATSFELVCLTLKLWTHKDRFADTFILRNFQWLVMAYGAPGGGILCQELLYPSFTGTHSKHSEMTRSTIVQQLSLLVGFLAWVRPTKPNGDLCADTRAIIQRILDHHLNSGTDRSSIFDAVDWGSLAQPDFNFDLLDTFEWMRNDI</sequence>
<keyword evidence="6" id="KW-1185">Reference proteome</keyword>
<dbReference type="GO" id="GO:0008270">
    <property type="term" value="F:zinc ion binding"/>
    <property type="evidence" value="ECO:0007669"/>
    <property type="project" value="InterPro"/>
</dbReference>
<dbReference type="Pfam" id="PF04082">
    <property type="entry name" value="Fungal_trans"/>
    <property type="match status" value="1"/>
</dbReference>
<keyword evidence="2" id="KW-0539">Nucleus</keyword>
<reference evidence="5" key="1">
    <citation type="submission" date="2023-06" db="EMBL/GenBank/DDBJ databases">
        <title>Conoideocrella luteorostrata (Hypocreales: Clavicipitaceae), a potential biocontrol fungus for elongate hemlock scale in United States Christmas tree production areas.</title>
        <authorList>
            <person name="Barrett H."/>
            <person name="Lovett B."/>
            <person name="Macias A.M."/>
            <person name="Stajich J.E."/>
            <person name="Kasson M.T."/>
        </authorList>
    </citation>
    <scope>NUCLEOTIDE SEQUENCE</scope>
    <source>
        <strain evidence="5">ARSEF 14590</strain>
    </source>
</reference>
<dbReference type="PANTHER" id="PTHR31001:SF40">
    <property type="entry name" value="ZN(II)2CYS6 TRANSCRIPTION FACTOR (EUROFUNG)"/>
    <property type="match status" value="1"/>
</dbReference>
<protein>
    <recommendedName>
        <fullName evidence="4">Xylanolytic transcriptional activator regulatory domain-containing protein</fullName>
    </recommendedName>
</protein>
<dbReference type="InterPro" id="IPR007219">
    <property type="entry name" value="XnlR_reg_dom"/>
</dbReference>
<organism evidence="5 6">
    <name type="scientific">Conoideocrella luteorostrata</name>
    <dbReference type="NCBI Taxonomy" id="1105319"/>
    <lineage>
        <taxon>Eukaryota</taxon>
        <taxon>Fungi</taxon>
        <taxon>Dikarya</taxon>
        <taxon>Ascomycota</taxon>
        <taxon>Pezizomycotina</taxon>
        <taxon>Sordariomycetes</taxon>
        <taxon>Hypocreomycetidae</taxon>
        <taxon>Hypocreales</taxon>
        <taxon>Clavicipitaceae</taxon>
        <taxon>Conoideocrella</taxon>
    </lineage>
</organism>
<evidence type="ECO:0000256" key="2">
    <source>
        <dbReference type="ARBA" id="ARBA00023242"/>
    </source>
</evidence>
<evidence type="ECO:0000256" key="3">
    <source>
        <dbReference type="SAM" id="MobiDB-lite"/>
    </source>
</evidence>
<feature type="domain" description="Xylanolytic transcriptional activator regulatory" evidence="4">
    <location>
        <begin position="290"/>
        <end position="364"/>
    </location>
</feature>
<evidence type="ECO:0000259" key="4">
    <source>
        <dbReference type="SMART" id="SM00906"/>
    </source>
</evidence>
<dbReference type="AlphaFoldDB" id="A0AAJ0CXE2"/>
<dbReference type="PANTHER" id="PTHR31001">
    <property type="entry name" value="UNCHARACTERIZED TRANSCRIPTIONAL REGULATORY PROTEIN"/>
    <property type="match status" value="1"/>
</dbReference>
<accession>A0AAJ0CXE2</accession>
<dbReference type="EMBL" id="JASWJB010000031">
    <property type="protein sequence ID" value="KAK2608844.1"/>
    <property type="molecule type" value="Genomic_DNA"/>
</dbReference>
<dbReference type="InterPro" id="IPR050613">
    <property type="entry name" value="Sec_Metabolite_Reg"/>
</dbReference>
<comment type="subcellular location">
    <subcellularLocation>
        <location evidence="1">Nucleus</location>
    </subcellularLocation>
</comment>
<comment type="caution">
    <text evidence="5">The sequence shown here is derived from an EMBL/GenBank/DDBJ whole genome shotgun (WGS) entry which is preliminary data.</text>
</comment>
<dbReference type="Proteomes" id="UP001251528">
    <property type="component" value="Unassembled WGS sequence"/>
</dbReference>
<evidence type="ECO:0000313" key="5">
    <source>
        <dbReference type="EMBL" id="KAK2608844.1"/>
    </source>
</evidence>
<dbReference type="CDD" id="cd12148">
    <property type="entry name" value="fungal_TF_MHR"/>
    <property type="match status" value="1"/>
</dbReference>
<dbReference type="GO" id="GO:0003677">
    <property type="term" value="F:DNA binding"/>
    <property type="evidence" value="ECO:0007669"/>
    <property type="project" value="InterPro"/>
</dbReference>
<dbReference type="GO" id="GO:0005634">
    <property type="term" value="C:nucleus"/>
    <property type="evidence" value="ECO:0007669"/>
    <property type="project" value="UniProtKB-SubCell"/>
</dbReference>